<dbReference type="InterPro" id="IPR011646">
    <property type="entry name" value="KAP_P-loop"/>
</dbReference>
<gene>
    <name evidence="4" type="ORF">H6G74_13185</name>
</gene>
<keyword evidence="1" id="KW-0812">Transmembrane</keyword>
<protein>
    <submittedName>
        <fullName evidence="4">Caspase family protein</fullName>
    </submittedName>
</protein>
<dbReference type="InterPro" id="IPR027417">
    <property type="entry name" value="P-loop_NTPase"/>
</dbReference>
<dbReference type="Pfam" id="PF07693">
    <property type="entry name" value="KAP_NTPase"/>
    <property type="match status" value="1"/>
</dbReference>
<dbReference type="EMBL" id="JACJTB010000014">
    <property type="protein sequence ID" value="MBD2595276.1"/>
    <property type="molecule type" value="Genomic_DNA"/>
</dbReference>
<evidence type="ECO:0000259" key="3">
    <source>
        <dbReference type="Pfam" id="PF07693"/>
    </source>
</evidence>
<feature type="transmembrane region" description="Helical" evidence="1">
    <location>
        <begin position="444"/>
        <end position="462"/>
    </location>
</feature>
<name>A0ABR8FV36_9NOSO</name>
<accession>A0ABR8FV36</accession>
<evidence type="ECO:0000259" key="2">
    <source>
        <dbReference type="Pfam" id="PF00656"/>
    </source>
</evidence>
<feature type="domain" description="Peptidase C14 caspase" evidence="2">
    <location>
        <begin position="3"/>
        <end position="220"/>
    </location>
</feature>
<dbReference type="RefSeq" id="WP_190968086.1">
    <property type="nucleotide sequence ID" value="NZ_JACJTB010000014.1"/>
</dbReference>
<feature type="transmembrane region" description="Helical" evidence="1">
    <location>
        <begin position="468"/>
        <end position="486"/>
    </location>
</feature>
<dbReference type="NCBIfam" id="NF047832">
    <property type="entry name" value="caspase_w_EACC1"/>
    <property type="match status" value="1"/>
</dbReference>
<feature type="domain" description="KAP NTPase" evidence="3">
    <location>
        <begin position="321"/>
        <end position="730"/>
    </location>
</feature>
<dbReference type="InterPro" id="IPR052754">
    <property type="entry name" value="NTPase_KAP_P-loop"/>
</dbReference>
<dbReference type="Pfam" id="PF00656">
    <property type="entry name" value="Peptidase_C14"/>
    <property type="match status" value="1"/>
</dbReference>
<comment type="caution">
    <text evidence="4">The sequence shown here is derived from an EMBL/GenBank/DDBJ whole genome shotgun (WGS) entry which is preliminary data.</text>
</comment>
<keyword evidence="1" id="KW-0472">Membrane</keyword>
<dbReference type="SUPFAM" id="SSF52129">
    <property type="entry name" value="Caspase-like"/>
    <property type="match status" value="1"/>
</dbReference>
<keyword evidence="1" id="KW-1133">Transmembrane helix</keyword>
<evidence type="ECO:0000313" key="5">
    <source>
        <dbReference type="Proteomes" id="UP000603457"/>
    </source>
</evidence>
<sequence length="867" mass="98632">MAKIALLIGVDEYEPGFNPLPAAGKDIEALRRVLQDPEMGDFHELKSLKNPDPQIMQYEIEAIFSERTKEDLILLYFSGHGIKDDAGNLYFATRATKKNLKGELVRSTAVPASFIHEVMKRSRAKRQVIILDCCFSEAFDPILFAKNDNSIDLRHQLGSEGRVVLASSSSTEYSFEQEGAEVSVYTRYLIEGIETGAADTDNDGNIYVHELHDYAKAKVQEVKPNITPKILLDKEGFNILIAKAPIKERNVINLITEDGSRLTTEDGLGLITEDSSIDTAQIPTINPNINQTENVLKLYQIGKVMGAGNDVVADNDYLGFHHYVKAFSDLIESPYTKPPLTIGIFGSWGMGKSFLLDHITRELQKRQEKRCKTQEPQTNPPIPFVHIVKFNAWEYSAAKHIWPGLVRKIMNQLEKELYWGFPGLFGKKFLLNLKREFEENKSKIILFFAILSGFLVLNLFKFKLNFQLIWGALLALGVTGVFKLVADTLSKPLSQWIEAVLKGTDYGKQINYMEEIHSDLELLARRLKNNNGRVLIIIDDLDRCEPQKAVEVLQAVNLLLNFKSFIVCLGIDARIITRAVEKHYSHVLGAAGASGYEYLDKIVQIPFRIPEPNPDEIKLFISEQLGNPQKPSASNNALPNTSVQTEQIPTITTPDTATSNDSQFDINTTQPQALKTEDEIVKNPIVKPDEQPSLEAFSYDELEAFQHFVRYLRPNPRHLKRLINVYRLVRTLAEYRGEEFILNNPFATIRWLVVCGQWPYTTYAMLYYFGEMLERIEESKMQSLPEDVDPLEYLHKEVIAQFHKNSSALLKQRKLDHDPDLLRMLLQREEGRLTWDELDKLRQYTVNFNPAVEATLKAEVPVSLPID</sequence>
<dbReference type="PANTHER" id="PTHR22674:SF6">
    <property type="entry name" value="NTPASE KAP FAMILY P-LOOP DOMAIN-CONTAINING PROTEIN 1"/>
    <property type="match status" value="1"/>
</dbReference>
<dbReference type="InterPro" id="IPR011600">
    <property type="entry name" value="Pept_C14_caspase"/>
</dbReference>
<dbReference type="Gene3D" id="3.40.50.300">
    <property type="entry name" value="P-loop containing nucleotide triphosphate hydrolases"/>
    <property type="match status" value="1"/>
</dbReference>
<dbReference type="PANTHER" id="PTHR22674">
    <property type="entry name" value="NTPASE, KAP FAMILY P-LOOP DOMAIN-CONTAINING 1"/>
    <property type="match status" value="1"/>
</dbReference>
<dbReference type="InterPro" id="IPR029030">
    <property type="entry name" value="Caspase-like_dom_sf"/>
</dbReference>
<evidence type="ECO:0000256" key="1">
    <source>
        <dbReference type="SAM" id="Phobius"/>
    </source>
</evidence>
<dbReference type="Gene3D" id="3.40.50.1460">
    <property type="match status" value="1"/>
</dbReference>
<proteinExistence type="predicted"/>
<dbReference type="Proteomes" id="UP000603457">
    <property type="component" value="Unassembled WGS sequence"/>
</dbReference>
<dbReference type="SUPFAM" id="SSF52540">
    <property type="entry name" value="P-loop containing nucleoside triphosphate hydrolases"/>
    <property type="match status" value="1"/>
</dbReference>
<keyword evidence="5" id="KW-1185">Reference proteome</keyword>
<evidence type="ECO:0000313" key="4">
    <source>
        <dbReference type="EMBL" id="MBD2595276.1"/>
    </source>
</evidence>
<organism evidence="4 5">
    <name type="scientific">Nostoc spongiaeforme FACHB-130</name>
    <dbReference type="NCBI Taxonomy" id="1357510"/>
    <lineage>
        <taxon>Bacteria</taxon>
        <taxon>Bacillati</taxon>
        <taxon>Cyanobacteriota</taxon>
        <taxon>Cyanophyceae</taxon>
        <taxon>Nostocales</taxon>
        <taxon>Nostocaceae</taxon>
        <taxon>Nostoc</taxon>
    </lineage>
</organism>
<reference evidence="4 5" key="1">
    <citation type="journal article" date="2020" name="ISME J.">
        <title>Comparative genomics reveals insights into cyanobacterial evolution and habitat adaptation.</title>
        <authorList>
            <person name="Chen M.Y."/>
            <person name="Teng W.K."/>
            <person name="Zhao L."/>
            <person name="Hu C.X."/>
            <person name="Zhou Y.K."/>
            <person name="Han B.P."/>
            <person name="Song L.R."/>
            <person name="Shu W.S."/>
        </authorList>
    </citation>
    <scope>NUCLEOTIDE SEQUENCE [LARGE SCALE GENOMIC DNA]</scope>
    <source>
        <strain evidence="4 5">FACHB-130</strain>
    </source>
</reference>